<evidence type="ECO:0000256" key="1">
    <source>
        <dbReference type="SAM" id="MobiDB-lite"/>
    </source>
</evidence>
<protein>
    <submittedName>
        <fullName evidence="2">Uncharacterized protein</fullName>
    </submittedName>
</protein>
<proteinExistence type="predicted"/>
<evidence type="ECO:0000313" key="2">
    <source>
        <dbReference type="EMBL" id="SVD33649.1"/>
    </source>
</evidence>
<dbReference type="EMBL" id="UINC01144251">
    <property type="protein sequence ID" value="SVD33649.1"/>
    <property type="molecule type" value="Genomic_DNA"/>
</dbReference>
<name>A0A382UHA7_9ZZZZ</name>
<feature type="compositionally biased region" description="Basic and acidic residues" evidence="1">
    <location>
        <begin position="8"/>
        <end position="17"/>
    </location>
</feature>
<feature type="region of interest" description="Disordered" evidence="1">
    <location>
        <begin position="1"/>
        <end position="23"/>
    </location>
</feature>
<accession>A0A382UHA7</accession>
<sequence length="67" mass="7187">MAGTEGSEVARRSESQKTGRSPDCSLQLDCMKLESLVIADQHAAVNTFPGLVHTARHTMGVGCTRSR</sequence>
<gene>
    <name evidence="2" type="ORF">METZ01_LOCUS386503</name>
</gene>
<reference evidence="2" key="1">
    <citation type="submission" date="2018-05" db="EMBL/GenBank/DDBJ databases">
        <authorList>
            <person name="Lanie J.A."/>
            <person name="Ng W.-L."/>
            <person name="Kazmierczak K.M."/>
            <person name="Andrzejewski T.M."/>
            <person name="Davidsen T.M."/>
            <person name="Wayne K.J."/>
            <person name="Tettelin H."/>
            <person name="Glass J.I."/>
            <person name="Rusch D."/>
            <person name="Podicherti R."/>
            <person name="Tsui H.-C.T."/>
            <person name="Winkler M.E."/>
        </authorList>
    </citation>
    <scope>NUCLEOTIDE SEQUENCE</scope>
</reference>
<organism evidence="2">
    <name type="scientific">marine metagenome</name>
    <dbReference type="NCBI Taxonomy" id="408172"/>
    <lineage>
        <taxon>unclassified sequences</taxon>
        <taxon>metagenomes</taxon>
        <taxon>ecological metagenomes</taxon>
    </lineage>
</organism>
<dbReference type="AlphaFoldDB" id="A0A382UHA7"/>